<dbReference type="InterPro" id="IPR021730">
    <property type="entry name" value="YdbH"/>
</dbReference>
<name>A0A245ZP35_9SPHN</name>
<dbReference type="EMBL" id="NBBI01000002">
    <property type="protein sequence ID" value="OWK31492.1"/>
    <property type="molecule type" value="Genomic_DNA"/>
</dbReference>
<comment type="caution">
    <text evidence="3">The sequence shown here is derived from an EMBL/GenBank/DDBJ whole genome shotgun (WGS) entry which is preliminary data.</text>
</comment>
<dbReference type="AlphaFoldDB" id="A0A245ZP35"/>
<organism evidence="3 4">
    <name type="scientific">Sphingomonas dokdonensis</name>
    <dbReference type="NCBI Taxonomy" id="344880"/>
    <lineage>
        <taxon>Bacteria</taxon>
        <taxon>Pseudomonadati</taxon>
        <taxon>Pseudomonadota</taxon>
        <taxon>Alphaproteobacteria</taxon>
        <taxon>Sphingomonadales</taxon>
        <taxon>Sphingomonadaceae</taxon>
        <taxon>Sphingomonas</taxon>
    </lineage>
</organism>
<dbReference type="RefSeq" id="WP_245829270.1">
    <property type="nucleotide sequence ID" value="NZ_NBBI01000002.1"/>
</dbReference>
<evidence type="ECO:0000313" key="3">
    <source>
        <dbReference type="EMBL" id="OWK31492.1"/>
    </source>
</evidence>
<dbReference type="Proteomes" id="UP000197290">
    <property type="component" value="Unassembled WGS sequence"/>
</dbReference>
<proteinExistence type="predicted"/>
<keyword evidence="4" id="KW-1185">Reference proteome</keyword>
<protein>
    <submittedName>
        <fullName evidence="3">Dicarboxylate transport</fullName>
    </submittedName>
</protein>
<feature type="region of interest" description="Disordered" evidence="1">
    <location>
        <begin position="1024"/>
        <end position="1043"/>
    </location>
</feature>
<reference evidence="3 4" key="1">
    <citation type="submission" date="2017-03" db="EMBL/GenBank/DDBJ databases">
        <title>Genome sequence of Sphingomonas dokdonensis DSM 21029.</title>
        <authorList>
            <person name="Poehlein A."/>
            <person name="Wuebbeler J.H."/>
            <person name="Steinbuechel A."/>
            <person name="Daniel R."/>
        </authorList>
    </citation>
    <scope>NUCLEOTIDE SEQUENCE [LARGE SCALE GENOMIC DNA]</scope>
    <source>
        <strain evidence="3 4">DSM 21029</strain>
    </source>
</reference>
<keyword evidence="2" id="KW-0472">Membrane</keyword>
<gene>
    <name evidence="3" type="ORF">SPDO_15010</name>
</gene>
<accession>A0A245ZP35</accession>
<dbReference type="Pfam" id="PF11739">
    <property type="entry name" value="YdbH-like"/>
    <property type="match status" value="1"/>
</dbReference>
<evidence type="ECO:0000256" key="2">
    <source>
        <dbReference type="SAM" id="Phobius"/>
    </source>
</evidence>
<evidence type="ECO:0000256" key="1">
    <source>
        <dbReference type="SAM" id="MobiDB-lite"/>
    </source>
</evidence>
<keyword evidence="2" id="KW-0812">Transmembrane</keyword>
<evidence type="ECO:0000313" key="4">
    <source>
        <dbReference type="Proteomes" id="UP000197290"/>
    </source>
</evidence>
<keyword evidence="2" id="KW-1133">Transmembrane helix</keyword>
<feature type="transmembrane region" description="Helical" evidence="2">
    <location>
        <begin position="15"/>
        <end position="35"/>
    </location>
</feature>
<sequence>MAVVAEEEWPVRRRWLRVLLGLLLFVIIVLLALWFGRVPIATRVVDNNLAANGVPARYQIEDLGLQRQRLTNVVIGDPRNPDLVADWVETRLSLIGGTPTVTTVSAGKVRLRGTLVDGRLSLGALDRLLPAPSGKPFALPAIELNVADARMRLATPLGVVGLKLAGRGQLNDGFRGTLAAVTDRIAMGGCTMQRPTALLDIAVRKEAPTIAGPVRMQAISCDGVTVQSPRATVDVALGAALDRWQGTAGLRTDRIAAPGIRLASLDGQIRFNGSPARTEGEARLRAETLQSDMVRGGAASFAGTWRVAAGRAIAAGRIEGRDLALAPGTRRQLESVARTATGTPVAPLAGSLAQALATAAGDFALNGEVALGTAAGQPLVTVRTLAMESRSGAAVRFGDGAGLELGERGGLRADGVLRFGGGGLPVGRIDLAQARPGGTVTGTARIARYAAGDASLALSPASFAFSPHGGWRLKTVATLTGPLGSGGRLEALRLPLVVRASGARLSVDSSCVPASFQSLSLSGLRLRPASLTLCPADGALLRMEGGRLRGGIATNNVRLAGALGGSPLALSIGDVRWRHADLGFTLAQVAARIGRPDSVTRLNFGKLSGRVTNGTALAGTFADGAGQIGNVPLLLSGARGDWRFANGALALTGALKVADAAADPRFNQLDARDVSLALRDNVITAQGTLFTPEKSVKVAEVAIRHALPSGSGEAQLAVPGITFGDGFQPEELTRLTFGVIADVRGTIRGNGRIAWSPDGVTSTGTFGTDKVDLAAAFGPVSGIKGQVQFTDLLALESAPGQIATVAEINPGVAVTDGVIKYQLLRDLRVAVKGGRWPFGGGTLTLQPTLLDFSSPRDRNLTFRAEGVQLRQFLQQFDLKNIDATGVFDGELPMIFDQSGGRIENGRLVVREGGGTLAYLGELTKEDLGTWGNIAFQALRSLRYRNLELVMNGPLAGDMVTEVRFAGVSQGEGAKSNFLIRRLQRLPFVFNVRIKAPFRSLIDTAASFYDPKRLVERNLPALLEEQNKRADPPAIQPPASENMP</sequence>